<comment type="caution">
    <text evidence="1">The sequence shown here is derived from an EMBL/GenBank/DDBJ whole genome shotgun (WGS) entry which is preliminary data.</text>
</comment>
<evidence type="ECO:0000313" key="1">
    <source>
        <dbReference type="EMBL" id="KKQ18827.1"/>
    </source>
</evidence>
<gene>
    <name evidence="1" type="ORF">US31_C0001G0014</name>
</gene>
<reference evidence="1 2" key="1">
    <citation type="journal article" date="2015" name="Nature">
        <title>rRNA introns, odd ribosomes, and small enigmatic genomes across a large radiation of phyla.</title>
        <authorList>
            <person name="Brown C.T."/>
            <person name="Hug L.A."/>
            <person name="Thomas B.C."/>
            <person name="Sharon I."/>
            <person name="Castelle C.J."/>
            <person name="Singh A."/>
            <person name="Wilkins M.J."/>
            <person name="Williams K.H."/>
            <person name="Banfield J.F."/>
        </authorList>
    </citation>
    <scope>NUCLEOTIDE SEQUENCE [LARGE SCALE GENOMIC DNA]</scope>
</reference>
<dbReference type="AlphaFoldDB" id="A0A0G0FLX9"/>
<accession>A0A0G0FLX9</accession>
<evidence type="ECO:0000313" key="2">
    <source>
        <dbReference type="Proteomes" id="UP000034508"/>
    </source>
</evidence>
<name>A0A0G0FLX9_9BACT</name>
<protein>
    <recommendedName>
        <fullName evidence="3">HicB-like antitoxin of toxin-antitoxin system domain-containing protein</fullName>
    </recommendedName>
</protein>
<sequence>MRNSYKKGNITVFVYPENSKFIGVCLELDIVEEGNNLEQVKNILSDAVKTHVEIVIKNKLSKNLLNRPAPKEYWDRFFSYLATIKQMKKNVMQQEVQPTLVSTIPFGSLTPC</sequence>
<organism evidence="1 2">
    <name type="scientific">Berkelbacteria bacterium GW2011_GWA1_36_9</name>
    <dbReference type="NCBI Taxonomy" id="1618331"/>
    <lineage>
        <taxon>Bacteria</taxon>
        <taxon>Candidatus Berkelbacteria</taxon>
    </lineage>
</organism>
<proteinExistence type="predicted"/>
<dbReference type="EMBL" id="LBSM01000001">
    <property type="protein sequence ID" value="KKQ18827.1"/>
    <property type="molecule type" value="Genomic_DNA"/>
</dbReference>
<evidence type="ECO:0008006" key="3">
    <source>
        <dbReference type="Google" id="ProtNLM"/>
    </source>
</evidence>
<dbReference type="Proteomes" id="UP000034508">
    <property type="component" value="Unassembled WGS sequence"/>
</dbReference>